<organism evidence="2 3">
    <name type="scientific">Methylocystis rosea</name>
    <dbReference type="NCBI Taxonomy" id="173366"/>
    <lineage>
        <taxon>Bacteria</taxon>
        <taxon>Pseudomonadati</taxon>
        <taxon>Pseudomonadota</taxon>
        <taxon>Alphaproteobacteria</taxon>
        <taxon>Hyphomicrobiales</taxon>
        <taxon>Methylocystaceae</taxon>
        <taxon>Methylocystis</taxon>
    </lineage>
</organism>
<dbReference type="KEGG" id="mros:EHO51_06000"/>
<dbReference type="SUPFAM" id="SSF81301">
    <property type="entry name" value="Nucleotidyltransferase"/>
    <property type="match status" value="1"/>
</dbReference>
<dbReference type="GO" id="GO:0051607">
    <property type="term" value="P:defense response to virus"/>
    <property type="evidence" value="ECO:0007669"/>
    <property type="project" value="UniProtKB-KW"/>
</dbReference>
<accession>A0A3G8M311</accession>
<keyword evidence="2" id="KW-0808">Transferase</keyword>
<gene>
    <name evidence="2" type="ORF">EHO51_06000</name>
</gene>
<evidence type="ECO:0000256" key="1">
    <source>
        <dbReference type="ARBA" id="ARBA00023118"/>
    </source>
</evidence>
<dbReference type="Gene3D" id="3.30.460.10">
    <property type="entry name" value="Beta Polymerase, domain 2"/>
    <property type="match status" value="1"/>
</dbReference>
<evidence type="ECO:0000313" key="3">
    <source>
        <dbReference type="Proteomes" id="UP000273982"/>
    </source>
</evidence>
<sequence>MSVLSYLEKRASDAVLSSDEKSSISTSITTLKTRLNVHFSSKVSEHFQFGSSTRGTILPRAMDAHSDIDYMIVFSERGYAPQTYLDRLKRFVETYYSRSEIYQSSPTVVLELNHIRFDLVPALSTGWGSYDIPSGLNNWQSTNPNDFNSTLENSNKNNSYLIKPTIRLAKFWNAKNDYVFESFSFEKWILNQYFYGCANQRDYLFSAFDALSATSPSEQWRRDKIERAKKIVAEVRQLERDNKPYSAESEVKRLIPE</sequence>
<proteinExistence type="predicted"/>
<dbReference type="AlphaFoldDB" id="A0A3G8M311"/>
<dbReference type="RefSeq" id="WP_124738133.1">
    <property type="nucleotide sequence ID" value="NZ_CP034086.1"/>
</dbReference>
<dbReference type="Proteomes" id="UP000273982">
    <property type="component" value="Chromosome"/>
</dbReference>
<evidence type="ECO:0000313" key="2">
    <source>
        <dbReference type="EMBL" id="AZG76316.1"/>
    </source>
</evidence>
<dbReference type="InterPro" id="IPR006116">
    <property type="entry name" value="NT_2-5OAS_ClassI-CCAase"/>
</dbReference>
<dbReference type="GO" id="GO:0016779">
    <property type="term" value="F:nucleotidyltransferase activity"/>
    <property type="evidence" value="ECO:0007669"/>
    <property type="project" value="InterPro"/>
</dbReference>
<name>A0A3G8M311_9HYPH</name>
<reference evidence="2 3" key="1">
    <citation type="submission" date="2018-11" db="EMBL/GenBank/DDBJ databases">
        <title>Genome squencing of methanotrophic bacteria isolated from alkaline groundwater in Korea.</title>
        <authorList>
            <person name="Nguyen L.N."/>
        </authorList>
    </citation>
    <scope>NUCLEOTIDE SEQUENCE [LARGE SCALE GENOMIC DNA]</scope>
    <source>
        <strain evidence="2 3">GW6</strain>
    </source>
</reference>
<protein>
    <submittedName>
        <fullName evidence="2">Nucleotidyltransferase</fullName>
    </submittedName>
</protein>
<dbReference type="InterPro" id="IPR043519">
    <property type="entry name" value="NT_sf"/>
</dbReference>
<dbReference type="EMBL" id="CP034086">
    <property type="protein sequence ID" value="AZG76316.1"/>
    <property type="molecule type" value="Genomic_DNA"/>
</dbReference>
<dbReference type="CDD" id="cd05400">
    <property type="entry name" value="NT_2-5OAS_ClassI-CCAase"/>
    <property type="match status" value="1"/>
</dbReference>
<keyword evidence="1" id="KW-0051">Antiviral defense</keyword>
<dbReference type="Pfam" id="PF18144">
    <property type="entry name" value="SMODS"/>
    <property type="match status" value="1"/>
</dbReference>